<keyword evidence="2" id="KW-1185">Reference proteome</keyword>
<organism evidence="1 2">
    <name type="scientific">Gossypium tomentosum</name>
    <name type="common">Hawaiian cotton</name>
    <name type="synonym">Gossypium sandvicense</name>
    <dbReference type="NCBI Taxonomy" id="34277"/>
    <lineage>
        <taxon>Eukaryota</taxon>
        <taxon>Viridiplantae</taxon>
        <taxon>Streptophyta</taxon>
        <taxon>Embryophyta</taxon>
        <taxon>Tracheophyta</taxon>
        <taxon>Spermatophyta</taxon>
        <taxon>Magnoliopsida</taxon>
        <taxon>eudicotyledons</taxon>
        <taxon>Gunneridae</taxon>
        <taxon>Pentapetalae</taxon>
        <taxon>rosids</taxon>
        <taxon>malvids</taxon>
        <taxon>Malvales</taxon>
        <taxon>Malvaceae</taxon>
        <taxon>Malvoideae</taxon>
        <taxon>Gossypium</taxon>
    </lineage>
</organism>
<sequence>MEISCVQILNIDFSRICENFMVLDAGDYIFCILCFFRQFKPAKRRLFQPSFPHICNNGDSCAIWFNKAEYYAFKFGLQV</sequence>
<dbReference type="EMBL" id="CM017628">
    <property type="protein sequence ID" value="TYH66301.1"/>
    <property type="molecule type" value="Genomic_DNA"/>
</dbReference>
<evidence type="ECO:0000313" key="1">
    <source>
        <dbReference type="EMBL" id="TYH66301.1"/>
    </source>
</evidence>
<dbReference type="AlphaFoldDB" id="A0A5D2KGK5"/>
<name>A0A5D2KGK5_GOSTO</name>
<accession>A0A5D2KGK5</accession>
<reference evidence="1 2" key="1">
    <citation type="submission" date="2019-07" db="EMBL/GenBank/DDBJ databases">
        <title>WGS assembly of Gossypium tomentosum.</title>
        <authorList>
            <person name="Chen Z.J."/>
            <person name="Sreedasyam A."/>
            <person name="Ando A."/>
            <person name="Song Q."/>
            <person name="De L."/>
            <person name="Hulse-Kemp A."/>
            <person name="Ding M."/>
            <person name="Ye W."/>
            <person name="Kirkbride R."/>
            <person name="Jenkins J."/>
            <person name="Plott C."/>
            <person name="Lovell J."/>
            <person name="Lin Y.-M."/>
            <person name="Vaughn R."/>
            <person name="Liu B."/>
            <person name="Li W."/>
            <person name="Simpson S."/>
            <person name="Scheffler B."/>
            <person name="Saski C."/>
            <person name="Grover C."/>
            <person name="Hu G."/>
            <person name="Conover J."/>
            <person name="Carlson J."/>
            <person name="Shu S."/>
            <person name="Boston L."/>
            <person name="Williams M."/>
            <person name="Peterson D."/>
            <person name="Mcgee K."/>
            <person name="Jones D."/>
            <person name="Wendel J."/>
            <person name="Stelly D."/>
            <person name="Grimwood J."/>
            <person name="Schmutz J."/>
        </authorList>
    </citation>
    <scope>NUCLEOTIDE SEQUENCE [LARGE SCALE GENOMIC DNA]</scope>
    <source>
        <strain evidence="1">7179.01</strain>
    </source>
</reference>
<protein>
    <submittedName>
        <fullName evidence="1">Uncharacterized protein</fullName>
    </submittedName>
</protein>
<proteinExistence type="predicted"/>
<dbReference type="EMBL" id="CM017628">
    <property type="protein sequence ID" value="TYH66300.1"/>
    <property type="molecule type" value="Genomic_DNA"/>
</dbReference>
<dbReference type="Proteomes" id="UP000322667">
    <property type="component" value="Chromosome D06"/>
</dbReference>
<gene>
    <name evidence="1" type="ORF">ES332_D06G112900v1</name>
</gene>
<evidence type="ECO:0000313" key="2">
    <source>
        <dbReference type="Proteomes" id="UP000322667"/>
    </source>
</evidence>